<accession>A0ABW6W961</accession>
<organism evidence="2 3">
    <name type="scientific">Paractinoplanes globisporus</name>
    <dbReference type="NCBI Taxonomy" id="113565"/>
    <lineage>
        <taxon>Bacteria</taxon>
        <taxon>Bacillati</taxon>
        <taxon>Actinomycetota</taxon>
        <taxon>Actinomycetes</taxon>
        <taxon>Micromonosporales</taxon>
        <taxon>Micromonosporaceae</taxon>
        <taxon>Paractinoplanes</taxon>
    </lineage>
</organism>
<dbReference type="SUPFAM" id="SSF55469">
    <property type="entry name" value="FMN-dependent nitroreductase-like"/>
    <property type="match status" value="1"/>
</dbReference>
<dbReference type="InterPro" id="IPR000415">
    <property type="entry name" value="Nitroreductase-like"/>
</dbReference>
<comment type="caution">
    <text evidence="2">The sequence shown here is derived from an EMBL/GenBank/DDBJ whole genome shotgun (WGS) entry which is preliminary data.</text>
</comment>
<dbReference type="NCBIfam" id="NF047509">
    <property type="entry name" value="Rv3131_FMN_oxido"/>
    <property type="match status" value="1"/>
</dbReference>
<evidence type="ECO:0000256" key="1">
    <source>
        <dbReference type="SAM" id="MobiDB-lite"/>
    </source>
</evidence>
<dbReference type="RefSeq" id="WP_370657601.1">
    <property type="nucleotide sequence ID" value="NZ_JBIAZU010000001.1"/>
</dbReference>
<protein>
    <submittedName>
        <fullName evidence="2">Acg family FMN-binding oxidoreductase</fullName>
    </submittedName>
</protein>
<dbReference type="InterPro" id="IPR050627">
    <property type="entry name" value="Nitroreductase/BluB"/>
</dbReference>
<dbReference type="PANTHER" id="PTHR23026">
    <property type="entry name" value="NADPH NITROREDUCTASE"/>
    <property type="match status" value="1"/>
</dbReference>
<evidence type="ECO:0000313" key="3">
    <source>
        <dbReference type="Proteomes" id="UP001602245"/>
    </source>
</evidence>
<gene>
    <name evidence="2" type="ORF">ACFY35_06470</name>
</gene>
<feature type="region of interest" description="Disordered" evidence="1">
    <location>
        <begin position="201"/>
        <end position="220"/>
    </location>
</feature>
<evidence type="ECO:0000313" key="2">
    <source>
        <dbReference type="EMBL" id="MFF5289060.1"/>
    </source>
</evidence>
<dbReference type="EMBL" id="JBIAZU010000001">
    <property type="protein sequence ID" value="MFF5289060.1"/>
    <property type="molecule type" value="Genomic_DNA"/>
</dbReference>
<reference evidence="2 3" key="1">
    <citation type="submission" date="2024-10" db="EMBL/GenBank/DDBJ databases">
        <title>The Natural Products Discovery Center: Release of the First 8490 Sequenced Strains for Exploring Actinobacteria Biosynthetic Diversity.</title>
        <authorList>
            <person name="Kalkreuter E."/>
            <person name="Kautsar S.A."/>
            <person name="Yang D."/>
            <person name="Bader C.D."/>
            <person name="Teijaro C.N."/>
            <person name="Fluegel L."/>
            <person name="Davis C.M."/>
            <person name="Simpson J.R."/>
            <person name="Lauterbach L."/>
            <person name="Steele A.D."/>
            <person name="Gui C."/>
            <person name="Meng S."/>
            <person name="Li G."/>
            <person name="Viehrig K."/>
            <person name="Ye F."/>
            <person name="Su P."/>
            <person name="Kiefer A.F."/>
            <person name="Nichols A."/>
            <person name="Cepeda A.J."/>
            <person name="Yan W."/>
            <person name="Fan B."/>
            <person name="Jiang Y."/>
            <person name="Adhikari A."/>
            <person name="Zheng C.-J."/>
            <person name="Schuster L."/>
            <person name="Cowan T.M."/>
            <person name="Smanski M.J."/>
            <person name="Chevrette M.G."/>
            <person name="De Carvalho L.P.S."/>
            <person name="Shen B."/>
        </authorList>
    </citation>
    <scope>NUCLEOTIDE SEQUENCE [LARGE SCALE GENOMIC DNA]</scope>
    <source>
        <strain evidence="2 3">NPDC000087</strain>
    </source>
</reference>
<keyword evidence="3" id="KW-1185">Reference proteome</keyword>
<name>A0ABW6W961_9ACTN</name>
<dbReference type="PANTHER" id="PTHR23026:SF123">
    <property type="entry name" value="NAD(P)H NITROREDUCTASE RV3131-RELATED"/>
    <property type="match status" value="1"/>
</dbReference>
<dbReference type="Proteomes" id="UP001602245">
    <property type="component" value="Unassembled WGS sequence"/>
</dbReference>
<dbReference type="Gene3D" id="3.40.109.10">
    <property type="entry name" value="NADH Oxidase"/>
    <property type="match status" value="1"/>
</dbReference>
<sequence>MRHQTTAVDRPPAVAYMDAATVACNAPSILNTQPWRWRVRPDGLDLVADRSRQLVAGDPQGRQMVLSCGAALHHARIELAADGWATQVTRLPAANDPDLLATLMVNGRAPVTMEALRLAYATRIRHTDRRPVSERPIPDVALQAIAAAARAEGNLHVLTSENVADLGSAACRAAAVEAGDAQIAAELTYWTGRARLSGTGLPAGVLPDHPTQTTVPSRDFGRPGTLPVGAGHDWAAVYALLFGDGDDPRDWLRAGEALSAAWLTATTIGMSVVPLSGVVEVAGTWHTLRRLLANLGHPYLALRLGIADPEQHGRPPRTPRLPLAQVVDTSAMPAPHPLTARGPK</sequence>
<proteinExistence type="predicted"/>